<evidence type="ECO:0000313" key="5">
    <source>
        <dbReference type="Proteomes" id="UP000254762"/>
    </source>
</evidence>
<organism evidence="3 4">
    <name type="scientific">Salmonella enterica subsp. arizonae</name>
    <dbReference type="NCBI Taxonomy" id="59203"/>
    <lineage>
        <taxon>Bacteria</taxon>
        <taxon>Pseudomonadati</taxon>
        <taxon>Pseudomonadota</taxon>
        <taxon>Gammaproteobacteria</taxon>
        <taxon>Enterobacterales</taxon>
        <taxon>Enterobacteriaceae</taxon>
        <taxon>Salmonella</taxon>
    </lineage>
</organism>
<evidence type="ECO:0000313" key="4">
    <source>
        <dbReference type="Proteomes" id="UP000254741"/>
    </source>
</evidence>
<dbReference type="EMBL" id="UGXD01000001">
    <property type="protein sequence ID" value="SUG30717.1"/>
    <property type="molecule type" value="Genomic_DNA"/>
</dbReference>
<protein>
    <submittedName>
        <fullName evidence="3">Uncharacterized protein</fullName>
    </submittedName>
</protein>
<gene>
    <name evidence="2" type="ORF">NCTC7304_00067</name>
    <name evidence="3" type="ORF">NCTC8297_00102</name>
</gene>
<dbReference type="AlphaFoldDB" id="A0A379T490"/>
<proteinExistence type="predicted"/>
<dbReference type="Proteomes" id="UP000254762">
    <property type="component" value="Unassembled WGS sequence"/>
</dbReference>
<evidence type="ECO:0000256" key="1">
    <source>
        <dbReference type="SAM" id="Phobius"/>
    </source>
</evidence>
<accession>A0A379T490</accession>
<keyword evidence="1" id="KW-0812">Transmembrane</keyword>
<sequence length="33" mass="3793">MIFMKIIYYASISVVILMALVFCASVLFILEYS</sequence>
<dbReference type="EMBL" id="UGXG01000001">
    <property type="protein sequence ID" value="SUG44946.1"/>
    <property type="molecule type" value="Genomic_DNA"/>
</dbReference>
<evidence type="ECO:0000313" key="2">
    <source>
        <dbReference type="EMBL" id="SUG30717.1"/>
    </source>
</evidence>
<name>A0A379T490_SALER</name>
<dbReference type="Proteomes" id="UP000254741">
    <property type="component" value="Unassembled WGS sequence"/>
</dbReference>
<keyword evidence="1" id="KW-1133">Transmembrane helix</keyword>
<keyword evidence="1" id="KW-0472">Membrane</keyword>
<reference evidence="4 5" key="1">
    <citation type="submission" date="2018-06" db="EMBL/GenBank/DDBJ databases">
        <authorList>
            <consortium name="Pathogen Informatics"/>
            <person name="Doyle S."/>
        </authorList>
    </citation>
    <scope>NUCLEOTIDE SEQUENCE [LARGE SCALE GENOMIC DNA]</scope>
    <source>
        <strain evidence="2 5">NCTC7304</strain>
        <strain evidence="3 4">NCTC8297</strain>
    </source>
</reference>
<evidence type="ECO:0000313" key="3">
    <source>
        <dbReference type="EMBL" id="SUG44946.1"/>
    </source>
</evidence>
<feature type="transmembrane region" description="Helical" evidence="1">
    <location>
        <begin position="6"/>
        <end position="30"/>
    </location>
</feature>